<feature type="compositionally biased region" description="Low complexity" evidence="1">
    <location>
        <begin position="102"/>
        <end position="112"/>
    </location>
</feature>
<feature type="region of interest" description="Disordered" evidence="1">
    <location>
        <begin position="1"/>
        <end position="122"/>
    </location>
</feature>
<proteinExistence type="predicted"/>
<dbReference type="OrthoDB" id="2979349at2759"/>
<dbReference type="Proteomes" id="UP000297245">
    <property type="component" value="Unassembled WGS sequence"/>
</dbReference>
<gene>
    <name evidence="2" type="ORF">K435DRAFT_855341</name>
</gene>
<organism evidence="2 3">
    <name type="scientific">Dendrothele bispora (strain CBS 962.96)</name>
    <dbReference type="NCBI Taxonomy" id="1314807"/>
    <lineage>
        <taxon>Eukaryota</taxon>
        <taxon>Fungi</taxon>
        <taxon>Dikarya</taxon>
        <taxon>Basidiomycota</taxon>
        <taxon>Agaricomycotina</taxon>
        <taxon>Agaricomycetes</taxon>
        <taxon>Agaricomycetidae</taxon>
        <taxon>Agaricales</taxon>
        <taxon>Agaricales incertae sedis</taxon>
        <taxon>Dendrothele</taxon>
    </lineage>
</organism>
<dbReference type="AlphaFoldDB" id="A0A4S8MC07"/>
<evidence type="ECO:0000313" key="2">
    <source>
        <dbReference type="EMBL" id="THU99850.1"/>
    </source>
</evidence>
<feature type="compositionally biased region" description="Polar residues" evidence="1">
    <location>
        <begin position="14"/>
        <end position="31"/>
    </location>
</feature>
<keyword evidence="3" id="KW-1185">Reference proteome</keyword>
<accession>A0A4S8MC07</accession>
<protein>
    <submittedName>
        <fullName evidence="2">Uncharacterized protein</fullName>
    </submittedName>
</protein>
<sequence>MSNIPSGSYPAGFASSQPPWSRGQSPLSIPSGSVPAPRNSAGPTAFHTSTSHGSVPSVHPSSSHDTLIDHSSNSFVPDVPPHVQVPSNSPVHVSPDVDRTVRPPSRSVSRTPIPVPVFPLRPSPIPHTPVQPRNASNPATNFNTFSVPPPPPVSLNQSFVHPSSSLPNFSASPSVSLPNSLPTVSHIPILKGPDNWALWYDSVWSTLAALHLIPHVCEAPPQGVPFTIFNTPSYPPVSPHVADSQSWSLYLTWWREDVFAAHVLTARLTQNILAFLPDHHD</sequence>
<feature type="compositionally biased region" description="Pro residues" evidence="1">
    <location>
        <begin position="113"/>
        <end position="122"/>
    </location>
</feature>
<feature type="compositionally biased region" description="Low complexity" evidence="1">
    <location>
        <begin position="47"/>
        <end position="64"/>
    </location>
</feature>
<evidence type="ECO:0000313" key="3">
    <source>
        <dbReference type="Proteomes" id="UP000297245"/>
    </source>
</evidence>
<dbReference type="EMBL" id="ML179113">
    <property type="protein sequence ID" value="THU99850.1"/>
    <property type="molecule type" value="Genomic_DNA"/>
</dbReference>
<name>A0A4S8MC07_DENBC</name>
<evidence type="ECO:0000256" key="1">
    <source>
        <dbReference type="SAM" id="MobiDB-lite"/>
    </source>
</evidence>
<reference evidence="2 3" key="1">
    <citation type="journal article" date="2019" name="Nat. Ecol. Evol.">
        <title>Megaphylogeny resolves global patterns of mushroom evolution.</title>
        <authorList>
            <person name="Varga T."/>
            <person name="Krizsan K."/>
            <person name="Foldi C."/>
            <person name="Dima B."/>
            <person name="Sanchez-Garcia M."/>
            <person name="Sanchez-Ramirez S."/>
            <person name="Szollosi G.J."/>
            <person name="Szarkandi J.G."/>
            <person name="Papp V."/>
            <person name="Albert L."/>
            <person name="Andreopoulos W."/>
            <person name="Angelini C."/>
            <person name="Antonin V."/>
            <person name="Barry K.W."/>
            <person name="Bougher N.L."/>
            <person name="Buchanan P."/>
            <person name="Buyck B."/>
            <person name="Bense V."/>
            <person name="Catcheside P."/>
            <person name="Chovatia M."/>
            <person name="Cooper J."/>
            <person name="Damon W."/>
            <person name="Desjardin D."/>
            <person name="Finy P."/>
            <person name="Geml J."/>
            <person name="Haridas S."/>
            <person name="Hughes K."/>
            <person name="Justo A."/>
            <person name="Karasinski D."/>
            <person name="Kautmanova I."/>
            <person name="Kiss B."/>
            <person name="Kocsube S."/>
            <person name="Kotiranta H."/>
            <person name="LaButti K.M."/>
            <person name="Lechner B.E."/>
            <person name="Liimatainen K."/>
            <person name="Lipzen A."/>
            <person name="Lukacs Z."/>
            <person name="Mihaltcheva S."/>
            <person name="Morgado L.N."/>
            <person name="Niskanen T."/>
            <person name="Noordeloos M.E."/>
            <person name="Ohm R.A."/>
            <person name="Ortiz-Santana B."/>
            <person name="Ovrebo C."/>
            <person name="Racz N."/>
            <person name="Riley R."/>
            <person name="Savchenko A."/>
            <person name="Shiryaev A."/>
            <person name="Soop K."/>
            <person name="Spirin V."/>
            <person name="Szebenyi C."/>
            <person name="Tomsovsky M."/>
            <person name="Tulloss R.E."/>
            <person name="Uehling J."/>
            <person name="Grigoriev I.V."/>
            <person name="Vagvolgyi C."/>
            <person name="Papp T."/>
            <person name="Martin F.M."/>
            <person name="Miettinen O."/>
            <person name="Hibbett D.S."/>
            <person name="Nagy L.G."/>
        </authorList>
    </citation>
    <scope>NUCLEOTIDE SEQUENCE [LARGE SCALE GENOMIC DNA]</scope>
    <source>
        <strain evidence="2 3">CBS 962.96</strain>
    </source>
</reference>